<dbReference type="Proteomes" id="UP000006697">
    <property type="component" value="Chromosome"/>
</dbReference>
<proteinExistence type="predicted"/>
<organism evidence="1 2">
    <name type="scientific">Herminiimonas arsenicoxydans</name>
    <dbReference type="NCBI Taxonomy" id="204773"/>
    <lineage>
        <taxon>Bacteria</taxon>
        <taxon>Pseudomonadati</taxon>
        <taxon>Pseudomonadota</taxon>
        <taxon>Betaproteobacteria</taxon>
        <taxon>Burkholderiales</taxon>
        <taxon>Oxalobacteraceae</taxon>
        <taxon>Herminiimonas</taxon>
    </lineage>
</organism>
<accession>A4G1A9</accession>
<reference evidence="1 2" key="1">
    <citation type="journal article" date="2007" name="PLoS Genet.">
        <title>A tale of two oxidation states: bacterial colonization of arsenic-rich environments.</title>
        <authorList>
            <person name="Muller D."/>
            <person name="Medigue C."/>
            <person name="Koechler S."/>
            <person name="Barbe V."/>
            <person name="Barakat M."/>
            <person name="Talla E."/>
            <person name="Bonnefoy V."/>
            <person name="Krin E."/>
            <person name="Arsene-Ploetze F."/>
            <person name="Carapito C."/>
            <person name="Chandler M."/>
            <person name="Cournoyer B."/>
            <person name="Cruveiller S."/>
            <person name="Dossat C."/>
            <person name="Duval S."/>
            <person name="Heymann M."/>
            <person name="Leize E."/>
            <person name="Lieutaud A."/>
            <person name="Lievremont D."/>
            <person name="Makita Y."/>
            <person name="Mangenot S."/>
            <person name="Nitschke W."/>
            <person name="Ortet P."/>
            <person name="Perdrial N."/>
            <person name="Schoepp B."/>
            <person name="Siguier N."/>
            <person name="Simeonova D.D."/>
            <person name="Rouy Z."/>
            <person name="Segurens B."/>
            <person name="Turlin E."/>
            <person name="Vallenet D."/>
            <person name="Van Dorsselaer A."/>
            <person name="Weiss S."/>
            <person name="Weissenbach J."/>
            <person name="Lett M.C."/>
            <person name="Danchin A."/>
            <person name="Bertin P.N."/>
        </authorList>
    </citation>
    <scope>NUCLEOTIDE SEQUENCE [LARGE SCALE GENOMIC DNA]</scope>
    <source>
        <strain evidence="2">ULPAs1</strain>
    </source>
</reference>
<dbReference type="AlphaFoldDB" id="A4G1A9"/>
<keyword evidence="2" id="KW-1185">Reference proteome</keyword>
<evidence type="ECO:0000313" key="1">
    <source>
        <dbReference type="EMBL" id="CAL60296.1"/>
    </source>
</evidence>
<sequence>MSTRRKFVIALNVIAILIAALSYSMHRSAALQTKTSFPAVEMQLIPLQTLTDTRHPGCAPSCVIISRSDLGITR</sequence>
<dbReference type="STRING" id="204773.HEAR0060"/>
<dbReference type="HOGENOM" id="CLU_2682785_0_0_4"/>
<dbReference type="EMBL" id="CU207211">
    <property type="protein sequence ID" value="CAL60296.1"/>
    <property type="molecule type" value="Genomic_DNA"/>
</dbReference>
<protein>
    <submittedName>
        <fullName evidence="1">Uncharacterized protein</fullName>
    </submittedName>
</protein>
<evidence type="ECO:0000313" key="2">
    <source>
        <dbReference type="Proteomes" id="UP000006697"/>
    </source>
</evidence>
<gene>
    <name evidence="1" type="ordered locus">HEAR0060</name>
</gene>
<name>A4G1A9_HERAR</name>
<dbReference type="KEGG" id="har:HEAR0060"/>